<organism evidence="1 2">
    <name type="scientific">Phaseolus angularis</name>
    <name type="common">Azuki bean</name>
    <name type="synonym">Vigna angularis</name>
    <dbReference type="NCBI Taxonomy" id="3914"/>
    <lineage>
        <taxon>Eukaryota</taxon>
        <taxon>Viridiplantae</taxon>
        <taxon>Streptophyta</taxon>
        <taxon>Embryophyta</taxon>
        <taxon>Tracheophyta</taxon>
        <taxon>Spermatophyta</taxon>
        <taxon>Magnoliopsida</taxon>
        <taxon>eudicotyledons</taxon>
        <taxon>Gunneridae</taxon>
        <taxon>Pentapetalae</taxon>
        <taxon>rosids</taxon>
        <taxon>fabids</taxon>
        <taxon>Fabales</taxon>
        <taxon>Fabaceae</taxon>
        <taxon>Papilionoideae</taxon>
        <taxon>50 kb inversion clade</taxon>
        <taxon>NPAAA clade</taxon>
        <taxon>indigoferoid/millettioid clade</taxon>
        <taxon>Phaseoleae</taxon>
        <taxon>Vigna</taxon>
    </lineage>
</organism>
<protein>
    <recommendedName>
        <fullName evidence="3">Aminotransferase-like plant mobile domain-containing protein</fullName>
    </recommendedName>
</protein>
<dbReference type="Proteomes" id="UP000053144">
    <property type="component" value="Chromosome 5"/>
</dbReference>
<sequence>MESSNNNWRLRAWIHTSYIANITSLLAATHKMRISQTPFKWCLEIGDPLEWRLRAWIHTSYIANMNSLLAATHKMRISQTPFKWCLEIGDPLEVNLKLLKKMVRRWVPHHQSFRVSQHLVPFNVQDVFITLGLGVGGLEVPFDESVVGKVGESFNSKCTKLKDLIHMFNVLVGMIRVAPTLCFDDWMKELGVDAVIREWNMIRVAPTLCFDDWMKELVRLLVQNEIVVILIDYESLVIDYNTVSLSQVSMPGTLKLVTPSFPLPNALWFTKPCTMTKTVTCLTT</sequence>
<dbReference type="Gramene" id="KOM43507">
    <property type="protein sequence ID" value="KOM43507"/>
    <property type="gene ID" value="LR48_Vigan05g111100"/>
</dbReference>
<proteinExistence type="predicted"/>
<accession>A0A0L9ULT7</accession>
<reference evidence="2" key="1">
    <citation type="journal article" date="2015" name="Proc. Natl. Acad. Sci. U.S.A.">
        <title>Genome sequencing of adzuki bean (Vigna angularis) provides insight into high starch and low fat accumulation and domestication.</title>
        <authorList>
            <person name="Yang K."/>
            <person name="Tian Z."/>
            <person name="Chen C."/>
            <person name="Luo L."/>
            <person name="Zhao B."/>
            <person name="Wang Z."/>
            <person name="Yu L."/>
            <person name="Li Y."/>
            <person name="Sun Y."/>
            <person name="Li W."/>
            <person name="Chen Y."/>
            <person name="Li Y."/>
            <person name="Zhang Y."/>
            <person name="Ai D."/>
            <person name="Zhao J."/>
            <person name="Shang C."/>
            <person name="Ma Y."/>
            <person name="Wu B."/>
            <person name="Wang M."/>
            <person name="Gao L."/>
            <person name="Sun D."/>
            <person name="Zhang P."/>
            <person name="Guo F."/>
            <person name="Wang W."/>
            <person name="Li Y."/>
            <person name="Wang J."/>
            <person name="Varshney R.K."/>
            <person name="Wang J."/>
            <person name="Ling H.Q."/>
            <person name="Wan P."/>
        </authorList>
    </citation>
    <scope>NUCLEOTIDE SEQUENCE</scope>
    <source>
        <strain evidence="2">cv. Jingnong 6</strain>
    </source>
</reference>
<dbReference type="STRING" id="3914.A0A0L9ULT7"/>
<evidence type="ECO:0008006" key="3">
    <source>
        <dbReference type="Google" id="ProtNLM"/>
    </source>
</evidence>
<gene>
    <name evidence="1" type="ORF">LR48_Vigan05g111100</name>
</gene>
<evidence type="ECO:0000313" key="1">
    <source>
        <dbReference type="EMBL" id="KOM43507.1"/>
    </source>
</evidence>
<evidence type="ECO:0000313" key="2">
    <source>
        <dbReference type="Proteomes" id="UP000053144"/>
    </source>
</evidence>
<dbReference type="EMBL" id="CM003375">
    <property type="protein sequence ID" value="KOM43507.1"/>
    <property type="molecule type" value="Genomic_DNA"/>
</dbReference>
<name>A0A0L9ULT7_PHAAN</name>
<dbReference type="AlphaFoldDB" id="A0A0L9ULT7"/>